<protein>
    <submittedName>
        <fullName evidence="3">Uncharacterized protein</fullName>
    </submittedName>
</protein>
<dbReference type="Proteomes" id="UP000193804">
    <property type="component" value="Unassembled WGS sequence"/>
</dbReference>
<evidence type="ECO:0000313" key="3">
    <source>
        <dbReference type="EMBL" id="SMG07865.1"/>
    </source>
</evidence>
<dbReference type="STRING" id="1028.SAMN05661096_00084"/>
<dbReference type="EMBL" id="FXAW01000001">
    <property type="protein sequence ID" value="SMG07865.1"/>
    <property type="molecule type" value="Genomic_DNA"/>
</dbReference>
<dbReference type="InterPro" id="IPR000182">
    <property type="entry name" value="GNAT_dom"/>
</dbReference>
<dbReference type="RefSeq" id="WP_085515111.1">
    <property type="nucleotide sequence ID" value="NZ_FXAW01000001.1"/>
</dbReference>
<dbReference type="Pfam" id="PF14542">
    <property type="entry name" value="Acetyltransf_CG"/>
    <property type="match status" value="1"/>
</dbReference>
<feature type="domain" description="N-acetyltransferase" evidence="2">
    <location>
        <begin position="7"/>
        <end position="94"/>
    </location>
</feature>
<dbReference type="InterPro" id="IPR031165">
    <property type="entry name" value="GNAT_YJDJ"/>
</dbReference>
<proteinExistence type="predicted"/>
<dbReference type="InterPro" id="IPR016181">
    <property type="entry name" value="Acyl_CoA_acyltransferase"/>
</dbReference>
<evidence type="ECO:0000259" key="1">
    <source>
        <dbReference type="PROSITE" id="PS51186"/>
    </source>
</evidence>
<evidence type="ECO:0000259" key="2">
    <source>
        <dbReference type="PROSITE" id="PS51729"/>
    </source>
</evidence>
<name>A0A1X7I1K3_9BACT</name>
<gene>
    <name evidence="3" type="ORF">SAMN05661096_00084</name>
</gene>
<dbReference type="InterPro" id="IPR045057">
    <property type="entry name" value="Gcn5-rel_NAT"/>
</dbReference>
<feature type="domain" description="N-acetyltransferase" evidence="1">
    <location>
        <begin position="1"/>
        <end position="94"/>
    </location>
</feature>
<dbReference type="SUPFAM" id="SSF55729">
    <property type="entry name" value="Acyl-CoA N-acyltransferases (Nat)"/>
    <property type="match status" value="1"/>
</dbReference>
<evidence type="ECO:0000313" key="4">
    <source>
        <dbReference type="Proteomes" id="UP000193804"/>
    </source>
</evidence>
<dbReference type="PANTHER" id="PTHR31435">
    <property type="entry name" value="PROTEIN NATD1"/>
    <property type="match status" value="1"/>
</dbReference>
<dbReference type="OrthoDB" id="9793389at2"/>
<sequence length="94" mass="10829">MTRIEREDNGKKGRFIIYENDEFAGEMTYVWVGETKFIIDHTGVEENFSGKGFGEKLVMEAVEFARSKDLKILPLCPYAKKVFEKDDSIQDVLS</sequence>
<accession>A0A1X7I1K3</accession>
<dbReference type="PANTHER" id="PTHR31435:SF10">
    <property type="entry name" value="BSR4717 PROTEIN"/>
    <property type="match status" value="1"/>
</dbReference>
<organism evidence="3 4">
    <name type="scientific">Marivirga sericea</name>
    <dbReference type="NCBI Taxonomy" id="1028"/>
    <lineage>
        <taxon>Bacteria</taxon>
        <taxon>Pseudomonadati</taxon>
        <taxon>Bacteroidota</taxon>
        <taxon>Cytophagia</taxon>
        <taxon>Cytophagales</taxon>
        <taxon>Marivirgaceae</taxon>
        <taxon>Marivirga</taxon>
    </lineage>
</organism>
<dbReference type="AlphaFoldDB" id="A0A1X7I1K3"/>
<dbReference type="GO" id="GO:0016747">
    <property type="term" value="F:acyltransferase activity, transferring groups other than amino-acyl groups"/>
    <property type="evidence" value="ECO:0007669"/>
    <property type="project" value="InterPro"/>
</dbReference>
<dbReference type="PROSITE" id="PS51186">
    <property type="entry name" value="GNAT"/>
    <property type="match status" value="1"/>
</dbReference>
<reference evidence="4" key="1">
    <citation type="submission" date="2017-04" db="EMBL/GenBank/DDBJ databases">
        <authorList>
            <person name="Varghese N."/>
            <person name="Submissions S."/>
        </authorList>
    </citation>
    <scope>NUCLEOTIDE SEQUENCE [LARGE SCALE GENOMIC DNA]</scope>
    <source>
        <strain evidence="4">DSM 4125</strain>
    </source>
</reference>
<dbReference type="PROSITE" id="PS51729">
    <property type="entry name" value="GNAT_YJDJ"/>
    <property type="match status" value="1"/>
</dbReference>
<dbReference type="Gene3D" id="3.40.630.30">
    <property type="match status" value="1"/>
</dbReference>
<keyword evidence="4" id="KW-1185">Reference proteome</keyword>